<dbReference type="Proteomes" id="UP000314294">
    <property type="component" value="Unassembled WGS sequence"/>
</dbReference>
<feature type="compositionally biased region" description="Low complexity" evidence="1">
    <location>
        <begin position="10"/>
        <end position="43"/>
    </location>
</feature>
<feature type="region of interest" description="Disordered" evidence="1">
    <location>
        <begin position="365"/>
        <end position="404"/>
    </location>
</feature>
<proteinExistence type="predicted"/>
<organism evidence="2 3">
    <name type="scientific">Liparis tanakae</name>
    <name type="common">Tanaka's snailfish</name>
    <dbReference type="NCBI Taxonomy" id="230148"/>
    <lineage>
        <taxon>Eukaryota</taxon>
        <taxon>Metazoa</taxon>
        <taxon>Chordata</taxon>
        <taxon>Craniata</taxon>
        <taxon>Vertebrata</taxon>
        <taxon>Euteleostomi</taxon>
        <taxon>Actinopterygii</taxon>
        <taxon>Neopterygii</taxon>
        <taxon>Teleostei</taxon>
        <taxon>Neoteleostei</taxon>
        <taxon>Acanthomorphata</taxon>
        <taxon>Eupercaria</taxon>
        <taxon>Perciformes</taxon>
        <taxon>Cottioidei</taxon>
        <taxon>Cottales</taxon>
        <taxon>Liparidae</taxon>
        <taxon>Liparis</taxon>
    </lineage>
</organism>
<feature type="compositionally biased region" description="Basic and acidic residues" evidence="1">
    <location>
        <begin position="368"/>
        <end position="382"/>
    </location>
</feature>
<dbReference type="AlphaFoldDB" id="A0A4Z2FLH8"/>
<reference evidence="2 3" key="1">
    <citation type="submission" date="2019-03" db="EMBL/GenBank/DDBJ databases">
        <title>First draft genome of Liparis tanakae, snailfish: a comprehensive survey of snailfish specific genes.</title>
        <authorList>
            <person name="Kim W."/>
            <person name="Song I."/>
            <person name="Jeong J.-H."/>
            <person name="Kim D."/>
            <person name="Kim S."/>
            <person name="Ryu S."/>
            <person name="Song J.Y."/>
            <person name="Lee S.K."/>
        </authorList>
    </citation>
    <scope>NUCLEOTIDE SEQUENCE [LARGE SCALE GENOMIC DNA]</scope>
    <source>
        <tissue evidence="2">Muscle</tissue>
    </source>
</reference>
<comment type="caution">
    <text evidence="2">The sequence shown here is derived from an EMBL/GenBank/DDBJ whole genome shotgun (WGS) entry which is preliminary data.</text>
</comment>
<keyword evidence="3" id="KW-1185">Reference proteome</keyword>
<sequence length="489" mass="51315">MSYAERTSWSTGAPTAETTTPTTTSTAPQMSTASPVLPITTKPTVPPMPPTDSTAVPRLPAAESSTRPASTVRPSQPWHLDTSSASVSTGRTLPEVTSKTVVLEVTSTKAPEAPLLPVTSKPFVISVTSAPAAVTTTTTSTPPEISTAEVAPTTVRIDLATPAPGVPETLLTASSTRAPPGGVTTTLRPVAVQPVTETTQPATGRAEVTPTATTTPPPSWSPPHSTPRSSEVPRPTADAERSTAATMTAAVAPTTDAGSTPRVAVTTGVTPTTTSTERSTVRPGYHSNKTPGTNDQPDYPRRADRPVESWTNDHGRGAVCIRRVGRHGHNRGGTSRPRPRKRPGACSHACPHACPHACSHACSHACPRSHDSRGINRPPHDRQRVRRTRGHRNGQRERRAAIRIAPGAVSARLSPDLYPEALCSRHGVAPSSRLRPDHRAGPGRPHQPGGSDAAGDGVAPHFGNHQTHGGGDAAHEDVHSRFLTQSFHR</sequence>
<dbReference type="EMBL" id="SRLO01001059">
    <property type="protein sequence ID" value="TNN42106.1"/>
    <property type="molecule type" value="Genomic_DNA"/>
</dbReference>
<name>A0A4Z2FLH8_9TELE</name>
<gene>
    <name evidence="2" type="ORF">EYF80_047720</name>
</gene>
<accession>A0A4Z2FLH8</accession>
<feature type="compositionally biased region" description="Basic and acidic residues" evidence="1">
    <location>
        <begin position="298"/>
        <end position="316"/>
    </location>
</feature>
<feature type="region of interest" description="Disordered" evidence="1">
    <location>
        <begin position="1"/>
        <end position="92"/>
    </location>
</feature>
<feature type="compositionally biased region" description="Polar residues" evidence="1">
    <location>
        <begin position="81"/>
        <end position="92"/>
    </location>
</feature>
<feature type="region of interest" description="Disordered" evidence="1">
    <location>
        <begin position="171"/>
        <end position="349"/>
    </location>
</feature>
<feature type="compositionally biased region" description="Polar residues" evidence="1">
    <location>
        <begin position="287"/>
        <end position="296"/>
    </location>
</feature>
<evidence type="ECO:0000256" key="1">
    <source>
        <dbReference type="SAM" id="MobiDB-lite"/>
    </source>
</evidence>
<feature type="compositionally biased region" description="Polar residues" evidence="1">
    <location>
        <begin position="63"/>
        <end position="74"/>
    </location>
</feature>
<evidence type="ECO:0000313" key="2">
    <source>
        <dbReference type="EMBL" id="TNN42106.1"/>
    </source>
</evidence>
<feature type="compositionally biased region" description="Basic residues" evidence="1">
    <location>
        <begin position="383"/>
        <end position="393"/>
    </location>
</feature>
<feature type="region of interest" description="Disordered" evidence="1">
    <location>
        <begin position="427"/>
        <end position="474"/>
    </location>
</feature>
<feature type="compositionally biased region" description="Polar residues" evidence="1">
    <location>
        <begin position="171"/>
        <end position="187"/>
    </location>
</feature>
<feature type="compositionally biased region" description="Low complexity" evidence="1">
    <location>
        <begin position="243"/>
        <end position="283"/>
    </location>
</feature>
<protein>
    <submittedName>
        <fullName evidence="2">Uncharacterized protein</fullName>
    </submittedName>
</protein>
<evidence type="ECO:0000313" key="3">
    <source>
        <dbReference type="Proteomes" id="UP000314294"/>
    </source>
</evidence>
<feature type="compositionally biased region" description="Pro residues" evidence="1">
    <location>
        <begin position="215"/>
        <end position="225"/>
    </location>
</feature>